<protein>
    <submittedName>
        <fullName evidence="1">Uncharacterized protein</fullName>
    </submittedName>
</protein>
<evidence type="ECO:0000313" key="2">
    <source>
        <dbReference type="Proteomes" id="UP000185839"/>
    </source>
</evidence>
<organism evidence="1 2">
    <name type="scientific">Kaistella chaponensis</name>
    <dbReference type="NCBI Taxonomy" id="713588"/>
    <lineage>
        <taxon>Bacteria</taxon>
        <taxon>Pseudomonadati</taxon>
        <taxon>Bacteroidota</taxon>
        <taxon>Flavobacteriia</taxon>
        <taxon>Flavobacteriales</taxon>
        <taxon>Weeksellaceae</taxon>
        <taxon>Chryseobacterium group</taxon>
        <taxon>Kaistella</taxon>
    </lineage>
</organism>
<accession>A0A1N7L6Z6</accession>
<name>A0A1N7L6Z6_9FLAO</name>
<dbReference type="EMBL" id="FTOI01000004">
    <property type="protein sequence ID" value="SIS69619.1"/>
    <property type="molecule type" value="Genomic_DNA"/>
</dbReference>
<sequence length="69" mass="7213">MAVVLSSTFALVSAQQKTDTVKTKNIEEVIITGALGIKRKADAVTNAQQVVGAKELTQASSPNAVQEIT</sequence>
<gene>
    <name evidence="1" type="ORF">SAMN05421789_104271</name>
</gene>
<dbReference type="Proteomes" id="UP000185839">
    <property type="component" value="Unassembled WGS sequence"/>
</dbReference>
<dbReference type="STRING" id="713588.SAMN05421789_104271"/>
<evidence type="ECO:0000313" key="1">
    <source>
        <dbReference type="EMBL" id="SIS69619.1"/>
    </source>
</evidence>
<proteinExistence type="predicted"/>
<keyword evidence="2" id="KW-1185">Reference proteome</keyword>
<reference evidence="2" key="1">
    <citation type="submission" date="2017-01" db="EMBL/GenBank/DDBJ databases">
        <authorList>
            <person name="Varghese N."/>
            <person name="Submissions S."/>
        </authorList>
    </citation>
    <scope>NUCLEOTIDE SEQUENCE [LARGE SCALE GENOMIC DNA]</scope>
    <source>
        <strain evidence="2">DSM 23145</strain>
    </source>
</reference>
<dbReference type="AlphaFoldDB" id="A0A1N7L6Z6"/>